<comment type="caution">
    <text evidence="2">The sequence shown here is derived from an EMBL/GenBank/DDBJ whole genome shotgun (WGS) entry which is preliminary data.</text>
</comment>
<evidence type="ECO:0000256" key="1">
    <source>
        <dbReference type="SAM" id="MobiDB-lite"/>
    </source>
</evidence>
<dbReference type="HOGENOM" id="CLU_769577_0_0_1"/>
<dbReference type="KEGG" id="tatv:25786361"/>
<feature type="region of interest" description="Disordered" evidence="1">
    <location>
        <begin position="20"/>
        <end position="49"/>
    </location>
</feature>
<feature type="compositionally biased region" description="Low complexity" evidence="1">
    <location>
        <begin position="38"/>
        <end position="49"/>
    </location>
</feature>
<name>G9NGC1_HYPAI</name>
<gene>
    <name evidence="2" type="ORF">TRIATDRAFT_90476</name>
</gene>
<evidence type="ECO:0008006" key="4">
    <source>
        <dbReference type="Google" id="ProtNLM"/>
    </source>
</evidence>
<keyword evidence="3" id="KW-1185">Reference proteome</keyword>
<evidence type="ECO:0000313" key="2">
    <source>
        <dbReference type="EMBL" id="EHK50333.1"/>
    </source>
</evidence>
<evidence type="ECO:0000313" key="3">
    <source>
        <dbReference type="Proteomes" id="UP000005426"/>
    </source>
</evidence>
<organism evidence="2 3">
    <name type="scientific">Hypocrea atroviridis (strain ATCC 20476 / IMI 206040)</name>
    <name type="common">Trichoderma atroviride</name>
    <dbReference type="NCBI Taxonomy" id="452589"/>
    <lineage>
        <taxon>Eukaryota</taxon>
        <taxon>Fungi</taxon>
        <taxon>Dikarya</taxon>
        <taxon>Ascomycota</taxon>
        <taxon>Pezizomycotina</taxon>
        <taxon>Sordariomycetes</taxon>
        <taxon>Hypocreomycetidae</taxon>
        <taxon>Hypocreales</taxon>
        <taxon>Hypocreaceae</taxon>
        <taxon>Trichoderma</taxon>
    </lineage>
</organism>
<dbReference type="STRING" id="452589.G9NGC1"/>
<dbReference type="EMBL" id="ABDG02000014">
    <property type="protein sequence ID" value="EHK50333.1"/>
    <property type="molecule type" value="Genomic_DNA"/>
</dbReference>
<dbReference type="OrthoDB" id="3766406at2759"/>
<dbReference type="Proteomes" id="UP000005426">
    <property type="component" value="Unassembled WGS sequence"/>
</dbReference>
<reference evidence="2 3" key="1">
    <citation type="journal article" date="2011" name="Genome Biol.">
        <title>Comparative genome sequence analysis underscores mycoparasitism as the ancestral life style of Trichoderma.</title>
        <authorList>
            <person name="Kubicek C.P."/>
            <person name="Herrera-Estrella A."/>
            <person name="Seidl-Seiboth V."/>
            <person name="Martinez D.A."/>
            <person name="Druzhinina I.S."/>
            <person name="Thon M."/>
            <person name="Zeilinger S."/>
            <person name="Casas-Flores S."/>
            <person name="Horwitz B.A."/>
            <person name="Mukherjee P.K."/>
            <person name="Mukherjee M."/>
            <person name="Kredics L."/>
            <person name="Alcaraz L.D."/>
            <person name="Aerts A."/>
            <person name="Antal Z."/>
            <person name="Atanasova L."/>
            <person name="Cervantes-Badillo M.G."/>
            <person name="Challacombe J."/>
            <person name="Chertkov O."/>
            <person name="McCluskey K."/>
            <person name="Coulpier F."/>
            <person name="Deshpande N."/>
            <person name="von Doehren H."/>
            <person name="Ebbole D.J."/>
            <person name="Esquivel-Naranjo E.U."/>
            <person name="Fekete E."/>
            <person name="Flipphi M."/>
            <person name="Glaser F."/>
            <person name="Gomez-Rodriguez E.Y."/>
            <person name="Gruber S."/>
            <person name="Han C."/>
            <person name="Henrissat B."/>
            <person name="Hermosa R."/>
            <person name="Hernandez-Onate M."/>
            <person name="Karaffa L."/>
            <person name="Kosti I."/>
            <person name="Le Crom S."/>
            <person name="Lindquist E."/>
            <person name="Lucas S."/>
            <person name="Luebeck M."/>
            <person name="Luebeck P.S."/>
            <person name="Margeot A."/>
            <person name="Metz B."/>
            <person name="Misra M."/>
            <person name="Nevalainen H."/>
            <person name="Omann M."/>
            <person name="Packer N."/>
            <person name="Perrone G."/>
            <person name="Uresti-Rivera E.E."/>
            <person name="Salamov A."/>
            <person name="Schmoll M."/>
            <person name="Seiboth B."/>
            <person name="Shapiro H."/>
            <person name="Sukno S."/>
            <person name="Tamayo-Ramos J.A."/>
            <person name="Tisch D."/>
            <person name="Wiest A."/>
            <person name="Wilkinson H.H."/>
            <person name="Zhang M."/>
            <person name="Coutinho P.M."/>
            <person name="Kenerley C.M."/>
            <person name="Monte E."/>
            <person name="Baker S.E."/>
            <person name="Grigoriev I.V."/>
        </authorList>
    </citation>
    <scope>NUCLEOTIDE SEQUENCE [LARGE SCALE GENOMIC DNA]</scope>
    <source>
        <strain evidence="3">ATCC 20476 / IMI 206040</strain>
    </source>
</reference>
<protein>
    <recommendedName>
        <fullName evidence="4">F-box domain-containing protein</fullName>
    </recommendedName>
</protein>
<proteinExistence type="predicted"/>
<accession>G9NGC1</accession>
<dbReference type="GeneID" id="25786361"/>
<dbReference type="OMA" id="CAITNIP"/>
<sequence length="360" mass="41605">MFRLHNNNHWLPMSVNVNASEKSTEPEDTTMSSAQDKSSPVPFSPSPSTSPCILADCPLDILAKITDYLPKSSIMSLAMTRKDLYQAVDGLFPRGKLALKHSDVAEFTRALQRDFPNTFCCAACNKLCPLNPNGTWRDQSHQNCSGFSSWLWWDWCSAQKRYSGWVVRSVLWHPASKEAKLAFMDARLVMDRHFLGSRYGLPLKNLERHAAFEKYIVLHDNMDFGQIDWDNHREMTRRRRRLDSFNRGVFDQRPTSKHASLEKPWRFSFDYVPKIINNELYIGRFNRIDGPLVSFKKFAALLGSIHLPICHHLEIVAEPYGDILIQHTDRPINVLYAMFDKEMDEQYGSCQTASRIMTFF</sequence>
<dbReference type="AlphaFoldDB" id="G9NGC1"/>